<protein>
    <recommendedName>
        <fullName evidence="2">histidine kinase</fullName>
        <ecNumber evidence="2">2.7.13.3</ecNumber>
    </recommendedName>
</protein>
<dbReference type="InterPro" id="IPR003018">
    <property type="entry name" value="GAF"/>
</dbReference>
<name>A0A6N7PW81_9BACT</name>
<dbReference type="Gene3D" id="3.30.565.10">
    <property type="entry name" value="Histidine kinase-like ATPase, C-terminal domain"/>
    <property type="match status" value="1"/>
</dbReference>
<dbReference type="PROSITE" id="PS50109">
    <property type="entry name" value="HIS_KIN"/>
    <property type="match status" value="1"/>
</dbReference>
<evidence type="ECO:0000256" key="4">
    <source>
        <dbReference type="ARBA" id="ARBA00022679"/>
    </source>
</evidence>
<dbReference type="SUPFAM" id="SSF55874">
    <property type="entry name" value="ATPase domain of HSP90 chaperone/DNA topoisomerase II/histidine kinase"/>
    <property type="match status" value="1"/>
</dbReference>
<dbReference type="FunFam" id="3.30.565.10:FF:000006">
    <property type="entry name" value="Sensor histidine kinase WalK"/>
    <property type="match status" value="1"/>
</dbReference>
<dbReference type="Pfam" id="PF02518">
    <property type="entry name" value="HATPase_c"/>
    <property type="match status" value="1"/>
</dbReference>
<dbReference type="SUPFAM" id="SSF55781">
    <property type="entry name" value="GAF domain-like"/>
    <property type="match status" value="1"/>
</dbReference>
<dbReference type="SUPFAM" id="SSF47384">
    <property type="entry name" value="Homodimeric domain of signal transducing histidine kinase"/>
    <property type="match status" value="1"/>
</dbReference>
<organism evidence="7 8">
    <name type="scientific">Polyangium spumosum</name>
    <dbReference type="NCBI Taxonomy" id="889282"/>
    <lineage>
        <taxon>Bacteria</taxon>
        <taxon>Pseudomonadati</taxon>
        <taxon>Myxococcota</taxon>
        <taxon>Polyangia</taxon>
        <taxon>Polyangiales</taxon>
        <taxon>Polyangiaceae</taxon>
        <taxon>Polyangium</taxon>
    </lineage>
</organism>
<dbReference type="Gene3D" id="3.30.450.40">
    <property type="match status" value="1"/>
</dbReference>
<evidence type="ECO:0000256" key="2">
    <source>
        <dbReference type="ARBA" id="ARBA00012438"/>
    </source>
</evidence>
<accession>A0A6N7PW81</accession>
<dbReference type="InterPro" id="IPR003594">
    <property type="entry name" value="HATPase_dom"/>
</dbReference>
<dbReference type="Pfam" id="PF00512">
    <property type="entry name" value="HisKA"/>
    <property type="match status" value="1"/>
</dbReference>
<evidence type="ECO:0000313" key="7">
    <source>
        <dbReference type="EMBL" id="MRG96159.1"/>
    </source>
</evidence>
<dbReference type="CDD" id="cd00075">
    <property type="entry name" value="HATPase"/>
    <property type="match status" value="1"/>
</dbReference>
<dbReference type="AlphaFoldDB" id="A0A6N7PW81"/>
<evidence type="ECO:0000259" key="6">
    <source>
        <dbReference type="PROSITE" id="PS50109"/>
    </source>
</evidence>
<feature type="domain" description="Histidine kinase" evidence="6">
    <location>
        <begin position="224"/>
        <end position="442"/>
    </location>
</feature>
<keyword evidence="3" id="KW-0597">Phosphoprotein</keyword>
<dbReference type="InterPro" id="IPR036890">
    <property type="entry name" value="HATPase_C_sf"/>
</dbReference>
<keyword evidence="4" id="KW-0808">Transferase</keyword>
<dbReference type="PRINTS" id="PR00344">
    <property type="entry name" value="BCTRLSENSOR"/>
</dbReference>
<keyword evidence="8" id="KW-1185">Reference proteome</keyword>
<dbReference type="EC" id="2.7.13.3" evidence="2"/>
<evidence type="ECO:0000256" key="3">
    <source>
        <dbReference type="ARBA" id="ARBA00022553"/>
    </source>
</evidence>
<dbReference type="SMART" id="SM00065">
    <property type="entry name" value="GAF"/>
    <property type="match status" value="1"/>
</dbReference>
<comment type="catalytic activity">
    <reaction evidence="1">
        <text>ATP + protein L-histidine = ADP + protein N-phospho-L-histidine.</text>
        <dbReference type="EC" id="2.7.13.3"/>
    </reaction>
</comment>
<dbReference type="CDD" id="cd00082">
    <property type="entry name" value="HisKA"/>
    <property type="match status" value="1"/>
</dbReference>
<dbReference type="SMART" id="SM00387">
    <property type="entry name" value="HATPase_c"/>
    <property type="match status" value="1"/>
</dbReference>
<dbReference type="GO" id="GO:0000155">
    <property type="term" value="F:phosphorelay sensor kinase activity"/>
    <property type="evidence" value="ECO:0007669"/>
    <property type="project" value="InterPro"/>
</dbReference>
<reference evidence="7 8" key="1">
    <citation type="submission" date="2019-10" db="EMBL/GenBank/DDBJ databases">
        <title>A soil myxobacterium in the family Polyangiaceae.</title>
        <authorList>
            <person name="Li Y."/>
            <person name="Wang J."/>
        </authorList>
    </citation>
    <scope>NUCLEOTIDE SEQUENCE [LARGE SCALE GENOMIC DNA]</scope>
    <source>
        <strain evidence="7 8">DSM 14734</strain>
    </source>
</reference>
<gene>
    <name evidence="7" type="ORF">GF068_30185</name>
</gene>
<dbReference type="PANTHER" id="PTHR43547:SF2">
    <property type="entry name" value="HYBRID SIGNAL TRANSDUCTION HISTIDINE KINASE C"/>
    <property type="match status" value="1"/>
</dbReference>
<dbReference type="PANTHER" id="PTHR43547">
    <property type="entry name" value="TWO-COMPONENT HISTIDINE KINASE"/>
    <property type="match status" value="1"/>
</dbReference>
<evidence type="ECO:0000256" key="1">
    <source>
        <dbReference type="ARBA" id="ARBA00000085"/>
    </source>
</evidence>
<dbReference type="OrthoDB" id="9764438at2"/>
<dbReference type="Proteomes" id="UP000440224">
    <property type="component" value="Unassembled WGS sequence"/>
</dbReference>
<dbReference type="InterPro" id="IPR036097">
    <property type="entry name" value="HisK_dim/P_sf"/>
</dbReference>
<comment type="caution">
    <text evidence="7">The sequence shown here is derived from an EMBL/GenBank/DDBJ whole genome shotgun (WGS) entry which is preliminary data.</text>
</comment>
<dbReference type="InterPro" id="IPR029016">
    <property type="entry name" value="GAF-like_dom_sf"/>
</dbReference>
<evidence type="ECO:0000256" key="5">
    <source>
        <dbReference type="ARBA" id="ARBA00022777"/>
    </source>
</evidence>
<evidence type="ECO:0000313" key="8">
    <source>
        <dbReference type="Proteomes" id="UP000440224"/>
    </source>
</evidence>
<dbReference type="RefSeq" id="WP_153822959.1">
    <property type="nucleotide sequence ID" value="NZ_WJIE01000010.1"/>
</dbReference>
<dbReference type="Gene3D" id="1.10.287.130">
    <property type="match status" value="1"/>
</dbReference>
<dbReference type="InterPro" id="IPR003661">
    <property type="entry name" value="HisK_dim/P_dom"/>
</dbReference>
<sequence length="469" mass="50017">MKKPSDPPDAAEPSDELRAKIMGLGERSARKSYWPELRVRLEELERAQRALQFLADAGAAVSSSLDLETTLANLEKVALPELGDVCVVYQRGHSGAIRRLAVKHAGARGEAAARGLAEHAEQGGHVAHVVTRVLSRGQGELLSDGEGLRELGLVSLLCVPYDAGPRTAGALLFAAAVGSRRRHDALDLEVARQLAERVAMALEHARLYNEAQEASRLKDDFLAIVSHELCTPLTAILGWSNRLASGRLGEMSIPRAASSIERNARALGAIIDNLLDVSRMAANQLDVVLAPMALPPVVQAAADAARPAALAKQLDFEVSITRSLPPILGHAWRLSQVVTNLLGNAIKFTPPGGRVELVLTRGEEGAELLVRDTGCGIRPDFLPHIFERFRQTQGVVDRGRAGLGLGLAIVRHIVELHDGEVHASSPGEGLGACFRVVLPYARSEALTGRCGVTCHECLACPAAAAEAED</sequence>
<dbReference type="EMBL" id="WJIE01000010">
    <property type="protein sequence ID" value="MRG96159.1"/>
    <property type="molecule type" value="Genomic_DNA"/>
</dbReference>
<dbReference type="InterPro" id="IPR004358">
    <property type="entry name" value="Sig_transdc_His_kin-like_C"/>
</dbReference>
<dbReference type="SMART" id="SM00388">
    <property type="entry name" value="HisKA"/>
    <property type="match status" value="1"/>
</dbReference>
<proteinExistence type="predicted"/>
<keyword evidence="5" id="KW-0418">Kinase</keyword>
<dbReference type="InterPro" id="IPR005467">
    <property type="entry name" value="His_kinase_dom"/>
</dbReference>